<accession>A0A0A9ANM7</accession>
<keyword evidence="1" id="KW-0472">Membrane</keyword>
<reference evidence="2" key="2">
    <citation type="journal article" date="2015" name="Data Brief">
        <title>Shoot transcriptome of the giant reed, Arundo donax.</title>
        <authorList>
            <person name="Barrero R.A."/>
            <person name="Guerrero F.D."/>
            <person name="Moolhuijzen P."/>
            <person name="Goolsby J.A."/>
            <person name="Tidwell J."/>
            <person name="Bellgard S.E."/>
            <person name="Bellgard M.I."/>
        </authorList>
    </citation>
    <scope>NUCLEOTIDE SEQUENCE</scope>
    <source>
        <tissue evidence="2">Shoot tissue taken approximately 20 cm above the soil surface</tissue>
    </source>
</reference>
<evidence type="ECO:0000313" key="2">
    <source>
        <dbReference type="EMBL" id="JAD48662.1"/>
    </source>
</evidence>
<proteinExistence type="predicted"/>
<dbReference type="AlphaFoldDB" id="A0A0A9ANM7"/>
<name>A0A0A9ANM7_ARUDO</name>
<protein>
    <submittedName>
        <fullName evidence="2">Uncharacterized protein</fullName>
    </submittedName>
</protein>
<keyword evidence="1" id="KW-0812">Transmembrane</keyword>
<organism evidence="2">
    <name type="scientific">Arundo donax</name>
    <name type="common">Giant reed</name>
    <name type="synonym">Donax arundinaceus</name>
    <dbReference type="NCBI Taxonomy" id="35708"/>
    <lineage>
        <taxon>Eukaryota</taxon>
        <taxon>Viridiplantae</taxon>
        <taxon>Streptophyta</taxon>
        <taxon>Embryophyta</taxon>
        <taxon>Tracheophyta</taxon>
        <taxon>Spermatophyta</taxon>
        <taxon>Magnoliopsida</taxon>
        <taxon>Liliopsida</taxon>
        <taxon>Poales</taxon>
        <taxon>Poaceae</taxon>
        <taxon>PACMAD clade</taxon>
        <taxon>Arundinoideae</taxon>
        <taxon>Arundineae</taxon>
        <taxon>Arundo</taxon>
    </lineage>
</organism>
<feature type="transmembrane region" description="Helical" evidence="1">
    <location>
        <begin position="40"/>
        <end position="57"/>
    </location>
</feature>
<keyword evidence="1" id="KW-1133">Transmembrane helix</keyword>
<evidence type="ECO:0000256" key="1">
    <source>
        <dbReference type="SAM" id="Phobius"/>
    </source>
</evidence>
<dbReference type="EMBL" id="GBRH01249233">
    <property type="protein sequence ID" value="JAD48662.1"/>
    <property type="molecule type" value="Transcribed_RNA"/>
</dbReference>
<feature type="transmembrane region" description="Helical" evidence="1">
    <location>
        <begin position="12"/>
        <end position="34"/>
    </location>
</feature>
<sequence>MVYGLRVLGCYISWASVHGLLLLIMAACWCTPLVSYPQVPTASFLLHLALVFVFRCVQSKSSFSLCVRLCHVSLQQ</sequence>
<reference evidence="2" key="1">
    <citation type="submission" date="2014-09" db="EMBL/GenBank/DDBJ databases">
        <authorList>
            <person name="Magalhaes I.L.F."/>
            <person name="Oliveira U."/>
            <person name="Santos F.R."/>
            <person name="Vidigal T.H.D.A."/>
            <person name="Brescovit A.D."/>
            <person name="Santos A.J."/>
        </authorList>
    </citation>
    <scope>NUCLEOTIDE SEQUENCE</scope>
    <source>
        <tissue evidence="2">Shoot tissue taken approximately 20 cm above the soil surface</tissue>
    </source>
</reference>
<dbReference type="PROSITE" id="PS51257">
    <property type="entry name" value="PROKAR_LIPOPROTEIN"/>
    <property type="match status" value="1"/>
</dbReference>